<name>A0A6J5E8C4_9BURK</name>
<dbReference type="PRINTS" id="PR00455">
    <property type="entry name" value="HTHTETR"/>
</dbReference>
<dbReference type="PROSITE" id="PS50977">
    <property type="entry name" value="HTH_TETR_2"/>
    <property type="match status" value="1"/>
</dbReference>
<evidence type="ECO:0000259" key="5">
    <source>
        <dbReference type="PROSITE" id="PS50977"/>
    </source>
</evidence>
<evidence type="ECO:0000313" key="7">
    <source>
        <dbReference type="Proteomes" id="UP000494363"/>
    </source>
</evidence>
<dbReference type="Gene3D" id="1.10.10.60">
    <property type="entry name" value="Homeodomain-like"/>
    <property type="match status" value="1"/>
</dbReference>
<dbReference type="RefSeq" id="WP_175228590.1">
    <property type="nucleotide sequence ID" value="NZ_CADIKH010000020.1"/>
</dbReference>
<dbReference type="Proteomes" id="UP000494363">
    <property type="component" value="Unassembled WGS sequence"/>
</dbReference>
<proteinExistence type="predicted"/>
<feature type="domain" description="HTH tetR-type" evidence="5">
    <location>
        <begin position="9"/>
        <end position="69"/>
    </location>
</feature>
<evidence type="ECO:0000313" key="6">
    <source>
        <dbReference type="EMBL" id="CAB3762779.1"/>
    </source>
</evidence>
<feature type="DNA-binding region" description="H-T-H motif" evidence="4">
    <location>
        <begin position="32"/>
        <end position="51"/>
    </location>
</feature>
<dbReference type="EMBL" id="CADIKH010000020">
    <property type="protein sequence ID" value="CAB3762779.1"/>
    <property type="molecule type" value="Genomic_DNA"/>
</dbReference>
<dbReference type="PANTHER" id="PTHR47506">
    <property type="entry name" value="TRANSCRIPTIONAL REGULATORY PROTEIN"/>
    <property type="match status" value="1"/>
</dbReference>
<dbReference type="InterPro" id="IPR009057">
    <property type="entry name" value="Homeodomain-like_sf"/>
</dbReference>
<dbReference type="AlphaFoldDB" id="A0A6J5E8C4"/>
<keyword evidence="2 4" id="KW-0238">DNA-binding</keyword>
<evidence type="ECO:0000256" key="2">
    <source>
        <dbReference type="ARBA" id="ARBA00023125"/>
    </source>
</evidence>
<organism evidence="6 7">
    <name type="scientific">Paraburkholderia humisilvae</name>
    <dbReference type="NCBI Taxonomy" id="627669"/>
    <lineage>
        <taxon>Bacteria</taxon>
        <taxon>Pseudomonadati</taxon>
        <taxon>Pseudomonadota</taxon>
        <taxon>Betaproteobacteria</taxon>
        <taxon>Burkholderiales</taxon>
        <taxon>Burkholderiaceae</taxon>
        <taxon>Paraburkholderia</taxon>
    </lineage>
</organism>
<keyword evidence="1" id="KW-0805">Transcription regulation</keyword>
<dbReference type="SUPFAM" id="SSF46689">
    <property type="entry name" value="Homeodomain-like"/>
    <property type="match status" value="1"/>
</dbReference>
<dbReference type="InterPro" id="IPR001647">
    <property type="entry name" value="HTH_TetR"/>
</dbReference>
<dbReference type="Gene3D" id="1.10.357.10">
    <property type="entry name" value="Tetracycline Repressor, domain 2"/>
    <property type="match status" value="1"/>
</dbReference>
<dbReference type="Pfam" id="PF00440">
    <property type="entry name" value="TetR_N"/>
    <property type="match status" value="1"/>
</dbReference>
<sequence>MKVSKEQAAQNRARLIETAARLMRERGIDGVGVAEIGKAAGLTHGALYAHFPSKEALAAEALAFGLERGHIRLTTPRDGRLPGLGELLDGYLSEEKRNDVAEGCAMAASVSDIGRQDVSVSEPFATGLEQMADVFRSKLDSALPEATRRERALTMAVALIGAISASRAVMKAQPALADEILHAVRHTIDTIAAQPDGHDVNGERDRQ</sequence>
<evidence type="ECO:0000256" key="3">
    <source>
        <dbReference type="ARBA" id="ARBA00023163"/>
    </source>
</evidence>
<evidence type="ECO:0000256" key="1">
    <source>
        <dbReference type="ARBA" id="ARBA00023015"/>
    </source>
</evidence>
<dbReference type="SUPFAM" id="SSF48498">
    <property type="entry name" value="Tetracyclin repressor-like, C-terminal domain"/>
    <property type="match status" value="1"/>
</dbReference>
<keyword evidence="3" id="KW-0804">Transcription</keyword>
<dbReference type="InterPro" id="IPR036271">
    <property type="entry name" value="Tet_transcr_reg_TetR-rel_C_sf"/>
</dbReference>
<evidence type="ECO:0000256" key="4">
    <source>
        <dbReference type="PROSITE-ProRule" id="PRU00335"/>
    </source>
</evidence>
<reference evidence="6 7" key="1">
    <citation type="submission" date="2020-04" db="EMBL/GenBank/DDBJ databases">
        <authorList>
            <person name="De Canck E."/>
        </authorList>
    </citation>
    <scope>NUCLEOTIDE SEQUENCE [LARGE SCALE GENOMIC DNA]</scope>
    <source>
        <strain evidence="6 7">LMG 29542</strain>
    </source>
</reference>
<accession>A0A6J5E8C4</accession>
<gene>
    <name evidence="6" type="ORF">LMG29542_04455</name>
</gene>
<keyword evidence="7" id="KW-1185">Reference proteome</keyword>
<dbReference type="GO" id="GO:0003677">
    <property type="term" value="F:DNA binding"/>
    <property type="evidence" value="ECO:0007669"/>
    <property type="project" value="UniProtKB-UniRule"/>
</dbReference>
<dbReference type="PANTHER" id="PTHR47506:SF7">
    <property type="entry name" value="TRANSCRIPTIONAL REGULATORY PROTEIN"/>
    <property type="match status" value="1"/>
</dbReference>
<protein>
    <recommendedName>
        <fullName evidence="5">HTH tetR-type domain-containing protein</fullName>
    </recommendedName>
</protein>